<proteinExistence type="predicted"/>
<reference evidence="3" key="2">
    <citation type="submission" date="2020-09" db="EMBL/GenBank/DDBJ databases">
        <authorList>
            <person name="Sun Q."/>
            <person name="Kim S."/>
        </authorList>
    </citation>
    <scope>NUCLEOTIDE SEQUENCE</scope>
    <source>
        <strain evidence="3">KCTC 23224</strain>
    </source>
</reference>
<sequence length="196" mass="21038">MKNVYLLLIAVLCFSKLSAQDFSIGPKVGVSQSSIAVNGDGFESGSTSLGYHVGAFVRMGGASVFVQPEFLYTNTGGTIIQKSDTGIDASIDANFNRLDIPFMVGVKLARVFRIQAGPIASVLLDYTLDDALNVAQNVDYRSSTLGYQAGIGLDLGNLILDFKYENSLGRIAQSVAGFNTDQRQNQLMVSAGFRLF</sequence>
<comment type="caution">
    <text evidence="3">The sequence shown here is derived from an EMBL/GenBank/DDBJ whole genome shotgun (WGS) entry which is preliminary data.</text>
</comment>
<dbReference type="InterPro" id="IPR025665">
    <property type="entry name" value="Beta-barrel_OMP_2"/>
</dbReference>
<accession>A0A8J3G5F7</accession>
<reference evidence="3" key="1">
    <citation type="journal article" date="2014" name="Int. J. Syst. Evol. Microbiol.">
        <title>Complete genome sequence of Corynebacterium casei LMG S-19264T (=DSM 44701T), isolated from a smear-ripened cheese.</title>
        <authorList>
            <consortium name="US DOE Joint Genome Institute (JGI-PGF)"/>
            <person name="Walter F."/>
            <person name="Albersmeier A."/>
            <person name="Kalinowski J."/>
            <person name="Ruckert C."/>
        </authorList>
    </citation>
    <scope>NUCLEOTIDE SEQUENCE</scope>
    <source>
        <strain evidence="3">KCTC 23224</strain>
    </source>
</reference>
<evidence type="ECO:0000256" key="1">
    <source>
        <dbReference type="SAM" id="SignalP"/>
    </source>
</evidence>
<dbReference type="Proteomes" id="UP000642809">
    <property type="component" value="Unassembled WGS sequence"/>
</dbReference>
<dbReference type="AlphaFoldDB" id="A0A8J3G5F7"/>
<feature type="chain" id="PRO_5035318939" description="Outer membrane protein beta-barrel domain-containing protein" evidence="1">
    <location>
        <begin position="20"/>
        <end position="196"/>
    </location>
</feature>
<feature type="domain" description="Outer membrane protein beta-barrel" evidence="2">
    <location>
        <begin position="19"/>
        <end position="171"/>
    </location>
</feature>
<feature type="signal peptide" evidence="1">
    <location>
        <begin position="1"/>
        <end position="19"/>
    </location>
</feature>
<keyword evidence="4" id="KW-1185">Reference proteome</keyword>
<gene>
    <name evidence="3" type="ORF">GCM10008106_16370</name>
</gene>
<dbReference type="RefSeq" id="WP_189580545.1">
    <property type="nucleotide sequence ID" value="NZ_BMYF01000008.1"/>
</dbReference>
<dbReference type="EMBL" id="BMYF01000008">
    <property type="protein sequence ID" value="GHB35608.1"/>
    <property type="molecule type" value="Genomic_DNA"/>
</dbReference>
<evidence type="ECO:0000259" key="2">
    <source>
        <dbReference type="Pfam" id="PF13568"/>
    </source>
</evidence>
<organism evidence="3 4">
    <name type="scientific">Mongoliitalea lutea</name>
    <dbReference type="NCBI Taxonomy" id="849756"/>
    <lineage>
        <taxon>Bacteria</taxon>
        <taxon>Pseudomonadati</taxon>
        <taxon>Bacteroidota</taxon>
        <taxon>Cytophagia</taxon>
        <taxon>Cytophagales</taxon>
        <taxon>Cyclobacteriaceae</taxon>
        <taxon>Mongoliitalea</taxon>
    </lineage>
</organism>
<evidence type="ECO:0000313" key="4">
    <source>
        <dbReference type="Proteomes" id="UP000642809"/>
    </source>
</evidence>
<keyword evidence="1" id="KW-0732">Signal</keyword>
<protein>
    <recommendedName>
        <fullName evidence="2">Outer membrane protein beta-barrel domain-containing protein</fullName>
    </recommendedName>
</protein>
<name>A0A8J3G5F7_9BACT</name>
<evidence type="ECO:0000313" key="3">
    <source>
        <dbReference type="EMBL" id="GHB35608.1"/>
    </source>
</evidence>
<dbReference type="Pfam" id="PF13568">
    <property type="entry name" value="OMP_b-brl_2"/>
    <property type="match status" value="1"/>
</dbReference>